<name>A0A7C1IHJ8_9CREN</name>
<comment type="caution">
    <text evidence="1">The sequence shown here is derived from an EMBL/GenBank/DDBJ whole genome shotgun (WGS) entry which is preliminary data.</text>
</comment>
<accession>A0A7C1IHJ8</accession>
<protein>
    <submittedName>
        <fullName evidence="1">Uncharacterized protein</fullName>
    </submittedName>
</protein>
<dbReference type="Pfam" id="PF22511">
    <property type="entry name" value="PBP2"/>
    <property type="match status" value="1"/>
</dbReference>
<dbReference type="EMBL" id="DSDY01000055">
    <property type="protein sequence ID" value="HDS10333.1"/>
    <property type="molecule type" value="Genomic_DNA"/>
</dbReference>
<proteinExistence type="predicted"/>
<gene>
    <name evidence="1" type="ORF">ENO04_01725</name>
</gene>
<evidence type="ECO:0000313" key="1">
    <source>
        <dbReference type="EMBL" id="HDS10333.1"/>
    </source>
</evidence>
<reference evidence="1" key="1">
    <citation type="journal article" date="2020" name="mSystems">
        <title>Genome- and Community-Level Interaction Insights into Carbon Utilization and Element Cycling Functions of Hydrothermarchaeota in Hydrothermal Sediment.</title>
        <authorList>
            <person name="Zhou Z."/>
            <person name="Liu Y."/>
            <person name="Xu W."/>
            <person name="Pan J."/>
            <person name="Luo Z.H."/>
            <person name="Li M."/>
        </authorList>
    </citation>
    <scope>NUCLEOTIDE SEQUENCE [LARGE SCALE GENOMIC DNA]</scope>
    <source>
        <strain evidence="1">SpSt-123</strain>
    </source>
</reference>
<dbReference type="AlphaFoldDB" id="A0A7C1IHJ8"/>
<organism evidence="1">
    <name type="scientific">Fervidicoccus fontis</name>
    <dbReference type="NCBI Taxonomy" id="683846"/>
    <lineage>
        <taxon>Archaea</taxon>
        <taxon>Thermoproteota</taxon>
        <taxon>Thermoprotei</taxon>
        <taxon>Fervidicoccales</taxon>
        <taxon>Fervidicoccaceae</taxon>
        <taxon>Fervidicoccus</taxon>
    </lineage>
</organism>
<dbReference type="InterPro" id="IPR054264">
    <property type="entry name" value="PBP2"/>
</dbReference>
<sequence>MLRYFLKNKSVGEIIAIRELQVLEGIKDPFPIINSLIEKGYLVKGRGCYNINSNLLRKNKI</sequence>